<evidence type="ECO:0000256" key="1">
    <source>
        <dbReference type="ARBA" id="ARBA00022723"/>
    </source>
</evidence>
<evidence type="ECO:0000256" key="3">
    <source>
        <dbReference type="ARBA" id="ARBA00023004"/>
    </source>
</evidence>
<dbReference type="STRING" id="634436.SAMN05216361_4391"/>
<evidence type="ECO:0000256" key="2">
    <source>
        <dbReference type="ARBA" id="ARBA00022801"/>
    </source>
</evidence>
<dbReference type="GO" id="GO:0016787">
    <property type="term" value="F:hydrolase activity"/>
    <property type="evidence" value="ECO:0007669"/>
    <property type="project" value="UniProtKB-KW"/>
</dbReference>
<evidence type="ECO:0000313" key="6">
    <source>
        <dbReference type="EMBL" id="SHH36393.1"/>
    </source>
</evidence>
<dbReference type="SUPFAM" id="SSF56300">
    <property type="entry name" value="Metallo-dependent phosphatases"/>
    <property type="match status" value="1"/>
</dbReference>
<gene>
    <name evidence="6" type="ORF">SAMN05216361_4391</name>
</gene>
<reference evidence="7" key="1">
    <citation type="submission" date="2016-11" db="EMBL/GenBank/DDBJ databases">
        <authorList>
            <person name="Varghese N."/>
            <person name="Submissions S."/>
        </authorList>
    </citation>
    <scope>NUCLEOTIDE SEQUENCE [LARGE SCALE GENOMIC DNA]</scope>
    <source>
        <strain evidence="7">CGMCC 1.8995</strain>
    </source>
</reference>
<protein>
    <submittedName>
        <fullName evidence="6">Icc protein</fullName>
    </submittedName>
</protein>
<name>A0A1M5SEQ5_9ALTE</name>
<dbReference type="InterPro" id="IPR050884">
    <property type="entry name" value="CNP_phosphodiesterase-III"/>
</dbReference>
<organism evidence="6 7">
    <name type="scientific">Marisediminitalea aggregata</name>
    <dbReference type="NCBI Taxonomy" id="634436"/>
    <lineage>
        <taxon>Bacteria</taxon>
        <taxon>Pseudomonadati</taxon>
        <taxon>Pseudomonadota</taxon>
        <taxon>Gammaproteobacteria</taxon>
        <taxon>Alteromonadales</taxon>
        <taxon>Alteromonadaceae</taxon>
        <taxon>Marisediminitalea</taxon>
    </lineage>
</organism>
<accession>A0A1M5SEQ5</accession>
<dbReference type="PANTHER" id="PTHR42988">
    <property type="entry name" value="PHOSPHOHYDROLASE"/>
    <property type="match status" value="1"/>
</dbReference>
<feature type="domain" description="Calcineurin-like phosphoesterase" evidence="5">
    <location>
        <begin position="1"/>
        <end position="189"/>
    </location>
</feature>
<dbReference type="GO" id="GO:0046872">
    <property type="term" value="F:metal ion binding"/>
    <property type="evidence" value="ECO:0007669"/>
    <property type="project" value="UniProtKB-KW"/>
</dbReference>
<keyword evidence="7" id="KW-1185">Reference proteome</keyword>
<dbReference type="EMBL" id="FQWD01000009">
    <property type="protein sequence ID" value="SHH36393.1"/>
    <property type="molecule type" value="Genomic_DNA"/>
</dbReference>
<dbReference type="RefSeq" id="WP_073325307.1">
    <property type="nucleotide sequence ID" value="NZ_FQWD01000009.1"/>
</dbReference>
<dbReference type="InterPro" id="IPR029052">
    <property type="entry name" value="Metallo-depent_PP-like"/>
</dbReference>
<dbReference type="Gene3D" id="3.60.21.10">
    <property type="match status" value="1"/>
</dbReference>
<dbReference type="Pfam" id="PF00149">
    <property type="entry name" value="Metallophos"/>
    <property type="match status" value="1"/>
</dbReference>
<dbReference type="InterPro" id="IPR004843">
    <property type="entry name" value="Calcineurin-like_PHP"/>
</dbReference>
<sequence length="243" mass="26952">MTLIQISDCHLLESPARSGYGDINPLQSLEAVLKTVVSLDVDGVLVTGDISGDDSEQSYQHFIQAINQHLPDIPVKVIAGNHDNNALFDTLLSPWLLTPDNCWQLGEWCIHGLDTRSTGTLGKIDAIQLEQVSAQMQKHANKQHLLAIHHHPVATQSWMDKHALHGVPELERWLTQNPVQAVVHGHIHAEYQAKLANTPVLGVPSTCWQWALTQAFDLDETAPGFRVFDLSTSTLHTEIRRVA</sequence>
<comment type="similarity">
    <text evidence="4">Belongs to the cyclic nucleotide phosphodiesterase class-III family.</text>
</comment>
<dbReference type="Proteomes" id="UP000184520">
    <property type="component" value="Unassembled WGS sequence"/>
</dbReference>
<dbReference type="AlphaFoldDB" id="A0A1M5SEQ5"/>
<keyword evidence="1" id="KW-0479">Metal-binding</keyword>
<keyword evidence="2" id="KW-0378">Hydrolase</keyword>
<proteinExistence type="inferred from homology"/>
<dbReference type="OrthoDB" id="9784378at2"/>
<dbReference type="PANTHER" id="PTHR42988:SF2">
    <property type="entry name" value="CYCLIC NUCLEOTIDE PHOSPHODIESTERASE CBUA0032-RELATED"/>
    <property type="match status" value="1"/>
</dbReference>
<evidence type="ECO:0000256" key="4">
    <source>
        <dbReference type="ARBA" id="ARBA00025742"/>
    </source>
</evidence>
<evidence type="ECO:0000313" key="7">
    <source>
        <dbReference type="Proteomes" id="UP000184520"/>
    </source>
</evidence>
<evidence type="ECO:0000259" key="5">
    <source>
        <dbReference type="Pfam" id="PF00149"/>
    </source>
</evidence>
<keyword evidence="3" id="KW-0408">Iron</keyword>